<keyword evidence="4" id="KW-0694">RNA-binding</keyword>
<dbReference type="NCBIfam" id="NF001109">
    <property type="entry name" value="PRK00136.1"/>
    <property type="match status" value="1"/>
</dbReference>
<comment type="similarity">
    <text evidence="1 4">Belongs to the universal ribosomal protein uS8 family.</text>
</comment>
<evidence type="ECO:0000256" key="3">
    <source>
        <dbReference type="ARBA" id="ARBA00023274"/>
    </source>
</evidence>
<accession>A0A1W6EH97</accession>
<keyword evidence="3 4" id="KW-0687">Ribonucleoprotein</keyword>
<dbReference type="FunFam" id="3.30.1490.10:FF:000001">
    <property type="entry name" value="30S ribosomal protein S8"/>
    <property type="match status" value="1"/>
</dbReference>
<gene>
    <name evidence="4 5" type="primary">rps8</name>
</gene>
<keyword evidence="2 4" id="KW-0689">Ribosomal protein</keyword>
<dbReference type="GO" id="GO:0019843">
    <property type="term" value="F:rRNA binding"/>
    <property type="evidence" value="ECO:0007669"/>
    <property type="project" value="UniProtKB-UniRule"/>
</dbReference>
<dbReference type="EMBL" id="KY407660">
    <property type="protein sequence ID" value="ARK14794.1"/>
    <property type="molecule type" value="Genomic_DNA"/>
</dbReference>
<proteinExistence type="inferred from homology"/>
<dbReference type="GO" id="GO:0009507">
    <property type="term" value="C:chloroplast"/>
    <property type="evidence" value="ECO:0007669"/>
    <property type="project" value="UniProtKB-SubCell"/>
</dbReference>
<dbReference type="Pfam" id="PF00410">
    <property type="entry name" value="Ribosomal_S8"/>
    <property type="match status" value="1"/>
</dbReference>
<evidence type="ECO:0000256" key="2">
    <source>
        <dbReference type="ARBA" id="ARBA00022980"/>
    </source>
</evidence>
<evidence type="ECO:0000313" key="5">
    <source>
        <dbReference type="EMBL" id="ARK14794.1"/>
    </source>
</evidence>
<keyword evidence="5" id="KW-0934">Plastid</keyword>
<dbReference type="GO" id="GO:0005840">
    <property type="term" value="C:ribosome"/>
    <property type="evidence" value="ECO:0007669"/>
    <property type="project" value="UniProtKB-KW"/>
</dbReference>
<dbReference type="Gene3D" id="3.30.1490.10">
    <property type="match status" value="1"/>
</dbReference>
<dbReference type="AlphaFoldDB" id="A0A1W6EH97"/>
<dbReference type="GO" id="GO:0003735">
    <property type="term" value="F:structural constituent of ribosome"/>
    <property type="evidence" value="ECO:0007669"/>
    <property type="project" value="InterPro"/>
</dbReference>
<geneLocation type="chloroplast" evidence="5"/>
<protein>
    <recommendedName>
        <fullName evidence="4">Small ribosomal subunit protein uS8c</fullName>
    </recommendedName>
</protein>
<dbReference type="SUPFAM" id="SSF56047">
    <property type="entry name" value="Ribosomal protein S8"/>
    <property type="match status" value="1"/>
</dbReference>
<dbReference type="Gene3D" id="3.30.1370.30">
    <property type="match status" value="1"/>
</dbReference>
<reference evidence="5" key="1">
    <citation type="journal article" date="2017" name="Sci. Rep.">
        <title>Divergent copies of the large inverted repeat in the chloroplast genomes of ulvophycean green algae.</title>
        <authorList>
            <person name="Turmel M."/>
            <person name="Otis C."/>
            <person name="Lemieux C."/>
        </authorList>
    </citation>
    <scope>NUCLEOTIDE SEQUENCE</scope>
</reference>
<evidence type="ECO:0000256" key="1">
    <source>
        <dbReference type="ARBA" id="ARBA00006471"/>
    </source>
</evidence>
<name>A0A1W6EH97_9CHLO</name>
<organism evidence="5">
    <name type="scientific">Neodangemannia microcystis</name>
    <dbReference type="NCBI Taxonomy" id="173495"/>
    <lineage>
        <taxon>Eukaryota</taxon>
        <taxon>Viridiplantae</taxon>
        <taxon>Chlorophyta</taxon>
        <taxon>core chlorophytes</taxon>
        <taxon>Ulvophyceae</taxon>
        <taxon>OUU clade</taxon>
        <taxon>Oltmannsiellopsidales</taxon>
        <taxon>Oltmannsiellopsidaceae</taxon>
        <taxon>Neodangemannia</taxon>
    </lineage>
</organism>
<dbReference type="PANTHER" id="PTHR11758">
    <property type="entry name" value="40S RIBOSOMAL PROTEIN S15A"/>
    <property type="match status" value="1"/>
</dbReference>
<sequence>MVNDRISDMLTRIRNANLVKKEKLFIPNTRLSRNIGALLEKEGFIKSCQVNSEDELILELKYKGQNQQPCITNLRRISKPGLRIYTSHKNIPKILNGMGVVFVSTDKGLMTDQEARFNKLGGEILCSVW</sequence>
<evidence type="ECO:0000256" key="4">
    <source>
        <dbReference type="HAMAP-Rule" id="MF_01302"/>
    </source>
</evidence>
<dbReference type="HAMAP" id="MF_01302_B">
    <property type="entry name" value="Ribosomal_uS8_B"/>
    <property type="match status" value="1"/>
</dbReference>
<dbReference type="GO" id="GO:1990904">
    <property type="term" value="C:ribonucleoprotein complex"/>
    <property type="evidence" value="ECO:0007669"/>
    <property type="project" value="UniProtKB-KW"/>
</dbReference>
<dbReference type="InterPro" id="IPR035987">
    <property type="entry name" value="Ribosomal_uS8_sf"/>
</dbReference>
<keyword evidence="5" id="KW-0150">Chloroplast</keyword>
<dbReference type="GeneID" id="32884331"/>
<dbReference type="GO" id="GO:0006412">
    <property type="term" value="P:translation"/>
    <property type="evidence" value="ECO:0007669"/>
    <property type="project" value="UniProtKB-UniRule"/>
</dbReference>
<keyword evidence="4" id="KW-0699">rRNA-binding</keyword>
<dbReference type="RefSeq" id="YP_009367815.1">
    <property type="nucleotide sequence ID" value="NC_034713.1"/>
</dbReference>
<comment type="subunit">
    <text evidence="4">Part of the 30S ribosomal subunit.</text>
</comment>
<comment type="subcellular location">
    <subcellularLocation>
        <location evidence="4">Plastid</location>
        <location evidence="4">Chloroplast</location>
    </subcellularLocation>
</comment>
<dbReference type="InterPro" id="IPR000630">
    <property type="entry name" value="Ribosomal_uS8"/>
</dbReference>
<comment type="function">
    <text evidence="4">One of the primary rRNA binding proteins, it binds directly to 16S rRNA central domain where it helps coordinate assembly of the platform of the 30S subunit.</text>
</comment>